<dbReference type="AlphaFoldDB" id="A0A081AUQ4"/>
<dbReference type="EMBL" id="ANJA01000664">
    <property type="protein sequence ID" value="ETO82615.1"/>
    <property type="molecule type" value="Genomic_DNA"/>
</dbReference>
<organism evidence="1 2">
    <name type="scientific">Phytophthora nicotianae P1976</name>
    <dbReference type="NCBI Taxonomy" id="1317066"/>
    <lineage>
        <taxon>Eukaryota</taxon>
        <taxon>Sar</taxon>
        <taxon>Stramenopiles</taxon>
        <taxon>Oomycota</taxon>
        <taxon>Peronosporomycetes</taxon>
        <taxon>Peronosporales</taxon>
        <taxon>Peronosporaceae</taxon>
        <taxon>Phytophthora</taxon>
    </lineage>
</organism>
<name>A0A081AUQ4_PHYNI</name>
<gene>
    <name evidence="1" type="ORF">F444_03266</name>
</gene>
<comment type="caution">
    <text evidence="1">The sequence shown here is derived from an EMBL/GenBank/DDBJ whole genome shotgun (WGS) entry which is preliminary data.</text>
</comment>
<protein>
    <submittedName>
        <fullName evidence="1">Uncharacterized protein</fullName>
    </submittedName>
</protein>
<evidence type="ECO:0000313" key="1">
    <source>
        <dbReference type="EMBL" id="ETO82615.1"/>
    </source>
</evidence>
<accession>A0A081AUQ4</accession>
<evidence type="ECO:0000313" key="2">
    <source>
        <dbReference type="Proteomes" id="UP000028582"/>
    </source>
</evidence>
<dbReference type="Proteomes" id="UP000028582">
    <property type="component" value="Unassembled WGS sequence"/>
</dbReference>
<reference evidence="1 2" key="1">
    <citation type="submission" date="2013-11" db="EMBL/GenBank/DDBJ databases">
        <title>The Genome Sequence of Phytophthora parasitica P1976.</title>
        <authorList>
            <consortium name="The Broad Institute Genomics Platform"/>
            <person name="Russ C."/>
            <person name="Tyler B."/>
            <person name="Panabieres F."/>
            <person name="Shan W."/>
            <person name="Tripathy S."/>
            <person name="Grunwald N."/>
            <person name="Machado M."/>
            <person name="Johnson C.S."/>
            <person name="Walker B."/>
            <person name="Young S."/>
            <person name="Zeng Q."/>
            <person name="Gargeya S."/>
            <person name="Fitzgerald M."/>
            <person name="Haas B."/>
            <person name="Abouelleil A."/>
            <person name="Allen A.W."/>
            <person name="Alvarado L."/>
            <person name="Arachchi H.M."/>
            <person name="Berlin A.M."/>
            <person name="Chapman S.B."/>
            <person name="Gainer-Dewar J."/>
            <person name="Goldberg J."/>
            <person name="Griggs A."/>
            <person name="Gujja S."/>
            <person name="Hansen M."/>
            <person name="Howarth C."/>
            <person name="Imamovic A."/>
            <person name="Ireland A."/>
            <person name="Larimer J."/>
            <person name="McCowan C."/>
            <person name="Murphy C."/>
            <person name="Pearson M."/>
            <person name="Poon T.W."/>
            <person name="Priest M."/>
            <person name="Roberts A."/>
            <person name="Saif S."/>
            <person name="Shea T."/>
            <person name="Sisk P."/>
            <person name="Sykes S."/>
            <person name="Wortman J."/>
            <person name="Nusbaum C."/>
            <person name="Birren B."/>
        </authorList>
    </citation>
    <scope>NUCLEOTIDE SEQUENCE [LARGE SCALE GENOMIC DNA]</scope>
    <source>
        <strain evidence="1 2">P1976</strain>
    </source>
</reference>
<sequence>MAVKPITTHLLEIYACTSLIVNVQPRPIILDVCYTDSL</sequence>
<proteinExistence type="predicted"/>